<evidence type="ECO:0008006" key="3">
    <source>
        <dbReference type="Google" id="ProtNLM"/>
    </source>
</evidence>
<gene>
    <name evidence="1" type="ORF">ACFQZM_48840</name>
</gene>
<reference evidence="2" key="1">
    <citation type="journal article" date="2019" name="Int. J. Syst. Evol. Microbiol.">
        <title>The Global Catalogue of Microorganisms (GCM) 10K type strain sequencing project: providing services to taxonomists for standard genome sequencing and annotation.</title>
        <authorList>
            <consortium name="The Broad Institute Genomics Platform"/>
            <consortium name="The Broad Institute Genome Sequencing Center for Infectious Disease"/>
            <person name="Wu L."/>
            <person name="Ma J."/>
        </authorList>
    </citation>
    <scope>NUCLEOTIDE SEQUENCE [LARGE SCALE GENOMIC DNA]</scope>
    <source>
        <strain evidence="2">JCM 9371</strain>
    </source>
</reference>
<evidence type="ECO:0000313" key="2">
    <source>
        <dbReference type="Proteomes" id="UP001597063"/>
    </source>
</evidence>
<accession>A0ABW2Y472</accession>
<evidence type="ECO:0000313" key="1">
    <source>
        <dbReference type="EMBL" id="MFD0692464.1"/>
    </source>
</evidence>
<feature type="non-terminal residue" evidence="1">
    <location>
        <position position="68"/>
    </location>
</feature>
<proteinExistence type="predicted"/>
<comment type="caution">
    <text evidence="1">The sequence shown here is derived from an EMBL/GenBank/DDBJ whole genome shotgun (WGS) entry which is preliminary data.</text>
</comment>
<protein>
    <recommendedName>
        <fullName evidence="3">Transposase</fullName>
    </recommendedName>
</protein>
<dbReference type="Proteomes" id="UP001597063">
    <property type="component" value="Unassembled WGS sequence"/>
</dbReference>
<name>A0ABW2Y472_9ACTN</name>
<organism evidence="1 2">
    <name type="scientific">Actinomadura fibrosa</name>
    <dbReference type="NCBI Taxonomy" id="111802"/>
    <lineage>
        <taxon>Bacteria</taxon>
        <taxon>Bacillati</taxon>
        <taxon>Actinomycetota</taxon>
        <taxon>Actinomycetes</taxon>
        <taxon>Streptosporangiales</taxon>
        <taxon>Thermomonosporaceae</taxon>
        <taxon>Actinomadura</taxon>
    </lineage>
</organism>
<keyword evidence="2" id="KW-1185">Reference proteome</keyword>
<sequence>MRVAGIANGSIGGQATSLVIRALRVPCQVKPTVQHAEGDQRREPHVKVFCGIDWAESHHDIALIDGAG</sequence>
<dbReference type="RefSeq" id="WP_378326371.1">
    <property type="nucleotide sequence ID" value="NZ_JBHTGP010000046.1"/>
</dbReference>
<dbReference type="EMBL" id="JBHTGP010000046">
    <property type="protein sequence ID" value="MFD0692464.1"/>
    <property type="molecule type" value="Genomic_DNA"/>
</dbReference>